<protein>
    <submittedName>
        <fullName evidence="1">Uncharacterized protein</fullName>
    </submittedName>
</protein>
<comment type="caution">
    <text evidence="1">The sequence shown here is derived from an EMBL/GenBank/DDBJ whole genome shotgun (WGS) entry which is preliminary data.</text>
</comment>
<dbReference type="Proteomes" id="UP000784294">
    <property type="component" value="Unassembled WGS sequence"/>
</dbReference>
<proteinExistence type="predicted"/>
<dbReference type="AlphaFoldDB" id="A0A3S5A4F3"/>
<accession>A0A3S5A4F3</accession>
<evidence type="ECO:0000313" key="1">
    <source>
        <dbReference type="EMBL" id="VEL11674.1"/>
    </source>
</evidence>
<organism evidence="1 2">
    <name type="scientific">Protopolystoma xenopodis</name>
    <dbReference type="NCBI Taxonomy" id="117903"/>
    <lineage>
        <taxon>Eukaryota</taxon>
        <taxon>Metazoa</taxon>
        <taxon>Spiralia</taxon>
        <taxon>Lophotrochozoa</taxon>
        <taxon>Platyhelminthes</taxon>
        <taxon>Monogenea</taxon>
        <taxon>Polyopisthocotylea</taxon>
        <taxon>Polystomatidea</taxon>
        <taxon>Polystomatidae</taxon>
        <taxon>Protopolystoma</taxon>
    </lineage>
</organism>
<keyword evidence="2" id="KW-1185">Reference proteome</keyword>
<sequence length="163" mass="18176">MCIGRPLFADLTVACSSPDHDWSRMFWDRLQPILVRFLRHPPAEMIAYFLISKPATSKFKLPSVASILDGLTKVDHIGRLTPTSDLSKVEPSILGGDAEVWVEESCKTLVLMADEAALLVSLVDEACDKNHFVTGEEHSLFVVSRYIICIPTVAVFTHFLMQT</sequence>
<evidence type="ECO:0000313" key="2">
    <source>
        <dbReference type="Proteomes" id="UP000784294"/>
    </source>
</evidence>
<dbReference type="EMBL" id="CAAALY010012493">
    <property type="protein sequence ID" value="VEL11674.1"/>
    <property type="molecule type" value="Genomic_DNA"/>
</dbReference>
<gene>
    <name evidence="1" type="ORF">PXEA_LOCUS5114</name>
</gene>
<name>A0A3S5A4F3_9PLAT</name>
<reference evidence="1" key="1">
    <citation type="submission" date="2018-11" db="EMBL/GenBank/DDBJ databases">
        <authorList>
            <consortium name="Pathogen Informatics"/>
        </authorList>
    </citation>
    <scope>NUCLEOTIDE SEQUENCE</scope>
</reference>